<dbReference type="PANTHER" id="PTHR14614:SF156">
    <property type="entry name" value="PROTEIN-LYSINE N-METHYLTRANSFERASE EFM2"/>
    <property type="match status" value="1"/>
</dbReference>
<dbReference type="EMBL" id="CCBN010000009">
    <property type="protein sequence ID" value="CDO54829.1"/>
    <property type="molecule type" value="Genomic_DNA"/>
</dbReference>
<proteinExistence type="predicted"/>
<keyword evidence="1" id="KW-0489">Methyltransferase</keyword>
<dbReference type="GO" id="GO:0005829">
    <property type="term" value="C:cytosol"/>
    <property type="evidence" value="ECO:0007669"/>
    <property type="project" value="TreeGrafter"/>
</dbReference>
<dbReference type="Pfam" id="PF10294">
    <property type="entry name" value="Methyltransf_16"/>
    <property type="match status" value="1"/>
</dbReference>
<dbReference type="InterPro" id="IPR019410">
    <property type="entry name" value="Methyltransf_16"/>
</dbReference>
<keyword evidence="1" id="KW-0251">Elongation factor</keyword>
<dbReference type="GO" id="GO:0032259">
    <property type="term" value="P:methylation"/>
    <property type="evidence" value="ECO:0007669"/>
    <property type="project" value="UniProtKB-KW"/>
</dbReference>
<evidence type="ECO:0000313" key="1">
    <source>
        <dbReference type="EMBL" id="CDO54829.1"/>
    </source>
</evidence>
<comment type="caution">
    <text evidence="1">The sequence shown here is derived from an EMBL/GenBank/DDBJ whole genome shotgun (WGS) entry which is preliminary data.</text>
</comment>
<name>A0A0J9XC86_GEOCN</name>
<dbReference type="STRING" id="1173061.A0A0J9XC86"/>
<dbReference type="CDD" id="cd02440">
    <property type="entry name" value="AdoMet_MTases"/>
    <property type="match status" value="1"/>
</dbReference>
<dbReference type="Proteomes" id="UP000242525">
    <property type="component" value="Unassembled WGS sequence"/>
</dbReference>
<keyword evidence="2" id="KW-1185">Reference proteome</keyword>
<sequence>MTITHALDLPNIRRQPSADILLETLRLFEQSSSVKNFGSFATSSDPGLFRWLTSVVGSSLEWIDDDDVKDLIWHEASLRMSERCGRTAAPKMSRSIDVPGLLEAVSKLRGIDPSEQPPIVLEEPPLTSDNLGLKTWGSSLVLASRLAKHGEEILMDPVLELGAGTGLSGIVAGRLGYDVTMTDLPEITDNLRINVNKNALIGDKITVDVLDWMDPGKFLVKNKERFNCIVISDPVYQIDQPPMVANMINLFLRRDREARVCLQLPLREKFEDVRDLLLKSIKNLGLAIDRQEEQEGMDDFGTQTYVWTLWKWII</sequence>
<dbReference type="AlphaFoldDB" id="A0A0J9XC86"/>
<keyword evidence="1" id="KW-0648">Protein biosynthesis</keyword>
<dbReference type="SUPFAM" id="SSF53335">
    <property type="entry name" value="S-adenosyl-L-methionine-dependent methyltransferases"/>
    <property type="match status" value="1"/>
</dbReference>
<evidence type="ECO:0000313" key="2">
    <source>
        <dbReference type="Proteomes" id="UP000242525"/>
    </source>
</evidence>
<dbReference type="OrthoDB" id="433955at2759"/>
<dbReference type="InterPro" id="IPR029063">
    <property type="entry name" value="SAM-dependent_MTases_sf"/>
</dbReference>
<keyword evidence="1" id="KW-0808">Transferase</keyword>
<gene>
    <name evidence="1" type="ORF">BN980_GECA09s00043g</name>
</gene>
<organism evidence="1 2">
    <name type="scientific">Geotrichum candidum</name>
    <name type="common">Oospora lactis</name>
    <name type="synonym">Dipodascus geotrichum</name>
    <dbReference type="NCBI Taxonomy" id="1173061"/>
    <lineage>
        <taxon>Eukaryota</taxon>
        <taxon>Fungi</taxon>
        <taxon>Dikarya</taxon>
        <taxon>Ascomycota</taxon>
        <taxon>Saccharomycotina</taxon>
        <taxon>Dipodascomycetes</taxon>
        <taxon>Dipodascales</taxon>
        <taxon>Dipodascaceae</taxon>
        <taxon>Geotrichum</taxon>
    </lineage>
</organism>
<dbReference type="GO" id="GO:0008757">
    <property type="term" value="F:S-adenosylmethionine-dependent methyltransferase activity"/>
    <property type="evidence" value="ECO:0007669"/>
    <property type="project" value="UniProtKB-ARBA"/>
</dbReference>
<dbReference type="Gene3D" id="3.40.50.150">
    <property type="entry name" value="Vaccinia Virus protein VP39"/>
    <property type="match status" value="1"/>
</dbReference>
<reference evidence="1" key="1">
    <citation type="submission" date="2014-03" db="EMBL/GenBank/DDBJ databases">
        <authorList>
            <person name="Casaregola S."/>
        </authorList>
    </citation>
    <scope>NUCLEOTIDE SEQUENCE [LARGE SCALE GENOMIC DNA]</scope>
    <source>
        <strain evidence="1">CLIB 918</strain>
    </source>
</reference>
<accession>A0A0J9XC86</accession>
<dbReference type="GO" id="GO:0003746">
    <property type="term" value="F:translation elongation factor activity"/>
    <property type="evidence" value="ECO:0007669"/>
    <property type="project" value="UniProtKB-KW"/>
</dbReference>
<dbReference type="PANTHER" id="PTHR14614">
    <property type="entry name" value="HEPATOCELLULAR CARCINOMA-ASSOCIATED ANTIGEN"/>
    <property type="match status" value="1"/>
</dbReference>
<protein>
    <submittedName>
        <fullName evidence="1">Similar to Saccharomyces cerevisiae YBR271W EFM2 S-adenosylmethionine-dependent methyltransferase,methylates translation elongation factors EF2 (Eft1p and Eft2p) and EF3A (Yef3p)</fullName>
    </submittedName>
</protein>